<organism evidence="4 5">
    <name type="scientific">Acrobeloides nanus</name>
    <dbReference type="NCBI Taxonomy" id="290746"/>
    <lineage>
        <taxon>Eukaryota</taxon>
        <taxon>Metazoa</taxon>
        <taxon>Ecdysozoa</taxon>
        <taxon>Nematoda</taxon>
        <taxon>Chromadorea</taxon>
        <taxon>Rhabditida</taxon>
        <taxon>Tylenchina</taxon>
        <taxon>Cephalobomorpha</taxon>
        <taxon>Cephaloboidea</taxon>
        <taxon>Cephalobidae</taxon>
        <taxon>Acrobeloides</taxon>
    </lineage>
</organism>
<evidence type="ECO:0000256" key="1">
    <source>
        <dbReference type="ARBA" id="ARBA00004370"/>
    </source>
</evidence>
<feature type="compositionally biased region" description="Basic and acidic residues" evidence="3">
    <location>
        <begin position="199"/>
        <end position="212"/>
    </location>
</feature>
<name>A0A914CQW1_9BILA</name>
<feature type="compositionally biased region" description="Basic and acidic residues" evidence="3">
    <location>
        <begin position="391"/>
        <end position="416"/>
    </location>
</feature>
<evidence type="ECO:0000256" key="3">
    <source>
        <dbReference type="SAM" id="MobiDB-lite"/>
    </source>
</evidence>
<evidence type="ECO:0000313" key="5">
    <source>
        <dbReference type="WBParaSite" id="ACRNAN_scaffold12881.g32964.t1"/>
    </source>
</evidence>
<accession>A0A914CQW1</accession>
<comment type="subcellular location">
    <subcellularLocation>
        <location evidence="1">Membrane</location>
    </subcellularLocation>
</comment>
<dbReference type="GO" id="GO:0045595">
    <property type="term" value="P:regulation of cell differentiation"/>
    <property type="evidence" value="ECO:0007669"/>
    <property type="project" value="TreeGrafter"/>
</dbReference>
<dbReference type="InterPro" id="IPR039680">
    <property type="entry name" value="PLEKHB1/2"/>
</dbReference>
<proteinExistence type="predicted"/>
<feature type="compositionally biased region" description="Basic and acidic residues" evidence="3">
    <location>
        <begin position="232"/>
        <end position="253"/>
    </location>
</feature>
<dbReference type="Proteomes" id="UP000887540">
    <property type="component" value="Unplaced"/>
</dbReference>
<feature type="compositionally biased region" description="Polar residues" evidence="3">
    <location>
        <begin position="318"/>
        <end position="338"/>
    </location>
</feature>
<feature type="compositionally biased region" description="Gly residues" evidence="3">
    <location>
        <begin position="348"/>
        <end position="387"/>
    </location>
</feature>
<protein>
    <submittedName>
        <fullName evidence="5">PH domain-containing protein</fullName>
    </submittedName>
</protein>
<dbReference type="PANTHER" id="PTHR14309">
    <property type="entry name" value="EXPRESSED PROTEIN"/>
    <property type="match status" value="1"/>
</dbReference>
<dbReference type="WBParaSite" id="ACRNAN_scaffold12881.g32964.t1">
    <property type="protein sequence ID" value="ACRNAN_scaffold12881.g32964.t1"/>
    <property type="gene ID" value="ACRNAN_scaffold12881.g32964"/>
</dbReference>
<feature type="compositionally biased region" description="Low complexity" evidence="3">
    <location>
        <begin position="173"/>
        <end position="182"/>
    </location>
</feature>
<keyword evidence="2" id="KW-0472">Membrane</keyword>
<feature type="region of interest" description="Disordered" evidence="3">
    <location>
        <begin position="173"/>
        <end position="416"/>
    </location>
</feature>
<feature type="compositionally biased region" description="Basic and acidic residues" evidence="3">
    <location>
        <begin position="273"/>
        <end position="292"/>
    </location>
</feature>
<sequence>MTQKKLKEGAIKRYKSALLGANWKDCYAYLFSDSTFVWYQKKGDTKPLGSVVLKFVAPYVCAGEMTLKMPIERPSLPSKASLEQLLAIGKNAKAEDVLWFLFPDSDLEAWVEEMLKTVPKVNPPNDVLQGGTIESQPGVTTVIEKHYDHGGYYSGWNGFGHGYFPNQDTTVNNYNNYPDSNNTPILPNDGRDSGLGGDAKTESDDNNSKADEGGGGDFGSDNNDIHIGAVSDPHHAEKPTGVHNESDNSKADEGGGGDFSSDNNDTHVGAVSDPHHAEKPEENTRAPDDPNVHAENTNPFTDSDDKNPFDDSDEINTGHVTHTVEQSNVTHTVEQSGGTAEISHSAGDTGGDHSGGNHSGGTHSGDHSGGTHSGDHSGGNHSGGHSGGTHSEGHSDENHSGGHSGEHHHADNVHHS</sequence>
<evidence type="ECO:0000256" key="2">
    <source>
        <dbReference type="ARBA" id="ARBA00023136"/>
    </source>
</evidence>
<dbReference type="GO" id="GO:0016020">
    <property type="term" value="C:membrane"/>
    <property type="evidence" value="ECO:0007669"/>
    <property type="project" value="UniProtKB-SubCell"/>
</dbReference>
<dbReference type="AlphaFoldDB" id="A0A914CQW1"/>
<dbReference type="SUPFAM" id="SSF50729">
    <property type="entry name" value="PH domain-like"/>
    <property type="match status" value="1"/>
</dbReference>
<evidence type="ECO:0000313" key="4">
    <source>
        <dbReference type="Proteomes" id="UP000887540"/>
    </source>
</evidence>
<dbReference type="PANTHER" id="PTHR14309:SF12">
    <property type="entry name" value="PH DOMAIN-CONTAINING PROTEIN"/>
    <property type="match status" value="1"/>
</dbReference>
<keyword evidence="4" id="KW-1185">Reference proteome</keyword>
<reference evidence="5" key="1">
    <citation type="submission" date="2022-11" db="UniProtKB">
        <authorList>
            <consortium name="WormBaseParasite"/>
        </authorList>
    </citation>
    <scope>IDENTIFICATION</scope>
</reference>